<feature type="transmembrane region" description="Helical" evidence="5">
    <location>
        <begin position="184"/>
        <end position="209"/>
    </location>
</feature>
<keyword evidence="9" id="KW-1185">Reference proteome</keyword>
<keyword evidence="3 5" id="KW-1133">Transmembrane helix</keyword>
<evidence type="ECO:0000256" key="5">
    <source>
        <dbReference type="SAM" id="Phobius"/>
    </source>
</evidence>
<dbReference type="InterPro" id="IPR017981">
    <property type="entry name" value="GPCR_2-like_7TM"/>
</dbReference>
<feature type="transmembrane region" description="Helical" evidence="5">
    <location>
        <begin position="158"/>
        <end position="178"/>
    </location>
</feature>
<dbReference type="PANTHER" id="PTHR46953">
    <property type="entry name" value="G-PROTEIN COUPLED RECEPTOR MTH-LIKE 1-RELATED"/>
    <property type="match status" value="1"/>
</dbReference>
<dbReference type="PANTHER" id="PTHR46953:SF1">
    <property type="entry name" value="G-PROTEIN COUPLED RECEPTOR MTH-LIKE 1-RELATED"/>
    <property type="match status" value="1"/>
</dbReference>
<evidence type="ECO:0000256" key="2">
    <source>
        <dbReference type="ARBA" id="ARBA00022692"/>
    </source>
</evidence>
<dbReference type="Gene3D" id="1.20.1070.10">
    <property type="entry name" value="Rhodopsin 7-helix transmembrane proteins"/>
    <property type="match status" value="1"/>
</dbReference>
<organism evidence="8 9">
    <name type="scientific">Trichogramma kaykai</name>
    <dbReference type="NCBI Taxonomy" id="54128"/>
    <lineage>
        <taxon>Eukaryota</taxon>
        <taxon>Metazoa</taxon>
        <taxon>Ecdysozoa</taxon>
        <taxon>Arthropoda</taxon>
        <taxon>Hexapoda</taxon>
        <taxon>Insecta</taxon>
        <taxon>Pterygota</taxon>
        <taxon>Neoptera</taxon>
        <taxon>Endopterygota</taxon>
        <taxon>Hymenoptera</taxon>
        <taxon>Apocrita</taxon>
        <taxon>Proctotrupomorpha</taxon>
        <taxon>Chalcidoidea</taxon>
        <taxon>Trichogrammatidae</taxon>
        <taxon>Trichogramma</taxon>
    </lineage>
</organism>
<keyword evidence="2 5" id="KW-0812">Transmembrane</keyword>
<feature type="transmembrane region" description="Helical" evidence="5">
    <location>
        <begin position="125"/>
        <end position="146"/>
    </location>
</feature>
<feature type="transmembrane region" description="Helical" evidence="5">
    <location>
        <begin position="280"/>
        <end position="299"/>
    </location>
</feature>
<name>A0ABD2VRT3_9HYME</name>
<evidence type="ECO:0000256" key="6">
    <source>
        <dbReference type="SAM" id="SignalP"/>
    </source>
</evidence>
<comment type="subcellular location">
    <subcellularLocation>
        <location evidence="1">Membrane</location>
        <topology evidence="1">Multi-pass membrane protein</topology>
    </subcellularLocation>
</comment>
<feature type="chain" id="PRO_5044867275" description="G-protein coupled receptors family 2 profile 2 domain-containing protein" evidence="6">
    <location>
        <begin position="18"/>
        <end position="420"/>
    </location>
</feature>
<evidence type="ECO:0000313" key="9">
    <source>
        <dbReference type="Proteomes" id="UP001627154"/>
    </source>
</evidence>
<dbReference type="Pfam" id="PF00002">
    <property type="entry name" value="7tm_2"/>
    <property type="match status" value="1"/>
</dbReference>
<gene>
    <name evidence="8" type="ORF">TKK_020662</name>
</gene>
<sequence length="420" mass="48068">MLLVAVVWCLLFAEGRSEPPQCCRPNVLWLNNTQNCNDGGIVQMDCSLSFLLQTSIEPSLTFTFVEEHNETWLVLNDTEHAADDWQRIPSNEYCVTKSTQVPNELVALVCFTESPYAEYQRFRELMFGFCGALSSLFLFLTFCIYVHLPELREVQDKAITSMVAAFAVAFFFSSNLRIFPSHSGTIICVVLGFAMYYAYMCAFFWLNIISFNIWKSVWYPSCSPDRKFMFLVYSLVGWLTPLAFLLVAVACHHGLEIVHPFNPGMGEIGCWFAGKHSNWLFFYGPVLCLLCANLVYLALTSYKLWHQYSGLSSDDDNRLNTLRLKCCMYLKLAFLMGFTWLFEIGSFVFGDGRDVYWLATDVLNALQGIIMFYILVLSRNKVKKALATRRPLGINFPRSWLAYDEQLEKPGPIELELSIA</sequence>
<dbReference type="EMBL" id="JBJJXI010000196">
    <property type="protein sequence ID" value="KAL3383479.1"/>
    <property type="molecule type" value="Genomic_DNA"/>
</dbReference>
<keyword evidence="6" id="KW-0732">Signal</keyword>
<dbReference type="InterPro" id="IPR052808">
    <property type="entry name" value="GPCR_Mth-like"/>
</dbReference>
<evidence type="ECO:0000259" key="7">
    <source>
        <dbReference type="PROSITE" id="PS50261"/>
    </source>
</evidence>
<dbReference type="Proteomes" id="UP001627154">
    <property type="component" value="Unassembled WGS sequence"/>
</dbReference>
<dbReference type="InterPro" id="IPR000832">
    <property type="entry name" value="GPCR_2_secretin-like"/>
</dbReference>
<feature type="signal peptide" evidence="6">
    <location>
        <begin position="1"/>
        <end position="17"/>
    </location>
</feature>
<feature type="transmembrane region" description="Helical" evidence="5">
    <location>
        <begin position="230"/>
        <end position="255"/>
    </location>
</feature>
<evidence type="ECO:0000256" key="1">
    <source>
        <dbReference type="ARBA" id="ARBA00004141"/>
    </source>
</evidence>
<evidence type="ECO:0000256" key="4">
    <source>
        <dbReference type="ARBA" id="ARBA00023136"/>
    </source>
</evidence>
<keyword evidence="4 5" id="KW-0472">Membrane</keyword>
<evidence type="ECO:0000313" key="8">
    <source>
        <dbReference type="EMBL" id="KAL3383479.1"/>
    </source>
</evidence>
<protein>
    <recommendedName>
        <fullName evidence="7">G-protein coupled receptors family 2 profile 2 domain-containing protein</fullName>
    </recommendedName>
</protein>
<feature type="transmembrane region" description="Helical" evidence="5">
    <location>
        <begin position="355"/>
        <end position="376"/>
    </location>
</feature>
<dbReference type="PROSITE" id="PS50261">
    <property type="entry name" value="G_PROTEIN_RECEP_F2_4"/>
    <property type="match status" value="1"/>
</dbReference>
<proteinExistence type="predicted"/>
<comment type="caution">
    <text evidence="8">The sequence shown here is derived from an EMBL/GenBank/DDBJ whole genome shotgun (WGS) entry which is preliminary data.</text>
</comment>
<dbReference type="AlphaFoldDB" id="A0ABD2VRT3"/>
<accession>A0ABD2VRT3</accession>
<feature type="domain" description="G-protein coupled receptors family 2 profile 2" evidence="7">
    <location>
        <begin position="123"/>
        <end position="379"/>
    </location>
</feature>
<evidence type="ECO:0000256" key="3">
    <source>
        <dbReference type="ARBA" id="ARBA00022989"/>
    </source>
</evidence>
<dbReference type="CDD" id="cd15039">
    <property type="entry name" value="7tmB3_Methuselah-like"/>
    <property type="match status" value="1"/>
</dbReference>
<reference evidence="8 9" key="1">
    <citation type="journal article" date="2024" name="bioRxiv">
        <title>A reference genome for Trichogramma kaykai: A tiny desert-dwelling parasitoid wasp with competing sex-ratio distorters.</title>
        <authorList>
            <person name="Culotta J."/>
            <person name="Lindsey A.R."/>
        </authorList>
    </citation>
    <scope>NUCLEOTIDE SEQUENCE [LARGE SCALE GENOMIC DNA]</scope>
    <source>
        <strain evidence="8 9">KSX58</strain>
    </source>
</reference>
<feature type="transmembrane region" description="Helical" evidence="5">
    <location>
        <begin position="328"/>
        <end position="349"/>
    </location>
</feature>
<dbReference type="GO" id="GO:0016020">
    <property type="term" value="C:membrane"/>
    <property type="evidence" value="ECO:0007669"/>
    <property type="project" value="UniProtKB-SubCell"/>
</dbReference>